<gene>
    <name evidence="1" type="ORF">PLEOSDRAFT_152232</name>
</gene>
<protein>
    <submittedName>
        <fullName evidence="1">Uncharacterized protein</fullName>
    </submittedName>
</protein>
<dbReference type="HOGENOM" id="CLU_1540701_0_0_1"/>
<dbReference type="InParanoid" id="A0A067PE26"/>
<dbReference type="VEuPathDB" id="FungiDB:PLEOSDRAFT_152232"/>
<organism evidence="1 2">
    <name type="scientific">Pleurotus ostreatus (strain PC15)</name>
    <name type="common">Oyster mushroom</name>
    <dbReference type="NCBI Taxonomy" id="1137138"/>
    <lineage>
        <taxon>Eukaryota</taxon>
        <taxon>Fungi</taxon>
        <taxon>Dikarya</taxon>
        <taxon>Basidiomycota</taxon>
        <taxon>Agaricomycotina</taxon>
        <taxon>Agaricomycetes</taxon>
        <taxon>Agaricomycetidae</taxon>
        <taxon>Agaricales</taxon>
        <taxon>Pleurotineae</taxon>
        <taxon>Pleurotaceae</taxon>
        <taxon>Pleurotus</taxon>
    </lineage>
</organism>
<proteinExistence type="predicted"/>
<name>A0A067PE26_PLEO1</name>
<evidence type="ECO:0000313" key="2">
    <source>
        <dbReference type="Proteomes" id="UP000027073"/>
    </source>
</evidence>
<dbReference type="AlphaFoldDB" id="A0A067PE26"/>
<evidence type="ECO:0000313" key="1">
    <source>
        <dbReference type="EMBL" id="KDQ34136.1"/>
    </source>
</evidence>
<sequence length="174" mass="19920">MKVDLAAQNASSIRSAENDIFDAWVDINHHMRVIHPNFPMIHAIKHSDNHWQRKLHERVVDCKVNRVFVKLGGCSREIFHRQTLSGQVAYFMKKVLCVLVGWIYHTPISSEVAPPPPRVMHLMSRYSSFPTLHGLLWTNYSNKIKKSSLAISPSNLAINCQRAKSPKKKLPYAP</sequence>
<accession>A0A067PE26</accession>
<dbReference type="EMBL" id="KL198004">
    <property type="protein sequence ID" value="KDQ34136.1"/>
    <property type="molecule type" value="Genomic_DNA"/>
</dbReference>
<reference evidence="2" key="1">
    <citation type="journal article" date="2014" name="Proc. Natl. Acad. Sci. U.S.A.">
        <title>Extensive sampling of basidiomycete genomes demonstrates inadequacy of the white-rot/brown-rot paradigm for wood decay fungi.</title>
        <authorList>
            <person name="Riley R."/>
            <person name="Salamov A.A."/>
            <person name="Brown D.W."/>
            <person name="Nagy L.G."/>
            <person name="Floudas D."/>
            <person name="Held B.W."/>
            <person name="Levasseur A."/>
            <person name="Lombard V."/>
            <person name="Morin E."/>
            <person name="Otillar R."/>
            <person name="Lindquist E.A."/>
            <person name="Sun H."/>
            <person name="LaButti K.M."/>
            <person name="Schmutz J."/>
            <person name="Jabbour D."/>
            <person name="Luo H."/>
            <person name="Baker S.E."/>
            <person name="Pisabarro A.G."/>
            <person name="Walton J.D."/>
            <person name="Blanchette R.A."/>
            <person name="Henrissat B."/>
            <person name="Martin F."/>
            <person name="Cullen D."/>
            <person name="Hibbett D.S."/>
            <person name="Grigoriev I.V."/>
        </authorList>
    </citation>
    <scope>NUCLEOTIDE SEQUENCE [LARGE SCALE GENOMIC DNA]</scope>
    <source>
        <strain evidence="2">PC15</strain>
    </source>
</reference>
<dbReference type="Proteomes" id="UP000027073">
    <property type="component" value="Unassembled WGS sequence"/>
</dbReference>